<reference evidence="2 3" key="1">
    <citation type="journal article" date="2021" name="BMC Genomics">
        <title>Datura genome reveals duplications of psychoactive alkaloid biosynthetic genes and high mutation rate following tissue culture.</title>
        <authorList>
            <person name="Rajewski A."/>
            <person name="Carter-House D."/>
            <person name="Stajich J."/>
            <person name="Litt A."/>
        </authorList>
    </citation>
    <scope>NUCLEOTIDE SEQUENCE [LARGE SCALE GENOMIC DNA]</scope>
    <source>
        <strain evidence="2">AR-01</strain>
    </source>
</reference>
<dbReference type="SUPFAM" id="SSF56801">
    <property type="entry name" value="Acetyl-CoA synthetase-like"/>
    <property type="match status" value="1"/>
</dbReference>
<feature type="domain" description="AMP-dependent synthetase/ligase" evidence="1">
    <location>
        <begin position="11"/>
        <end position="111"/>
    </location>
</feature>
<dbReference type="InterPro" id="IPR042099">
    <property type="entry name" value="ANL_N_sf"/>
</dbReference>
<accession>A0ABS8SFU1</accession>
<organism evidence="2 3">
    <name type="scientific">Datura stramonium</name>
    <name type="common">Jimsonweed</name>
    <name type="synonym">Common thornapple</name>
    <dbReference type="NCBI Taxonomy" id="4076"/>
    <lineage>
        <taxon>Eukaryota</taxon>
        <taxon>Viridiplantae</taxon>
        <taxon>Streptophyta</taxon>
        <taxon>Embryophyta</taxon>
        <taxon>Tracheophyta</taxon>
        <taxon>Spermatophyta</taxon>
        <taxon>Magnoliopsida</taxon>
        <taxon>eudicotyledons</taxon>
        <taxon>Gunneridae</taxon>
        <taxon>Pentapetalae</taxon>
        <taxon>asterids</taxon>
        <taxon>lamiids</taxon>
        <taxon>Solanales</taxon>
        <taxon>Solanaceae</taxon>
        <taxon>Solanoideae</taxon>
        <taxon>Datureae</taxon>
        <taxon>Datura</taxon>
    </lineage>
</organism>
<dbReference type="Proteomes" id="UP000823775">
    <property type="component" value="Unassembled WGS sequence"/>
</dbReference>
<dbReference type="PANTHER" id="PTHR43201">
    <property type="entry name" value="ACYL-COA SYNTHETASE"/>
    <property type="match status" value="1"/>
</dbReference>
<dbReference type="Gene3D" id="3.40.50.12780">
    <property type="entry name" value="N-terminal domain of ligase-like"/>
    <property type="match status" value="1"/>
</dbReference>
<evidence type="ECO:0000313" key="3">
    <source>
        <dbReference type="Proteomes" id="UP000823775"/>
    </source>
</evidence>
<evidence type="ECO:0000313" key="2">
    <source>
        <dbReference type="EMBL" id="MCD7457767.1"/>
    </source>
</evidence>
<gene>
    <name evidence="2" type="primary">AAE3_2</name>
    <name evidence="2" type="ORF">HAX54_036070</name>
</gene>
<protein>
    <submittedName>
        <fullName evidence="2">Ribonuclease ageritin</fullName>
    </submittedName>
</protein>
<dbReference type="PANTHER" id="PTHR43201:SF25">
    <property type="entry name" value="OXALATE--COA LIGASE-LIKE"/>
    <property type="match status" value="1"/>
</dbReference>
<evidence type="ECO:0000259" key="1">
    <source>
        <dbReference type="Pfam" id="PF00501"/>
    </source>
</evidence>
<name>A0ABS8SFU1_DATST</name>
<keyword evidence="3" id="KW-1185">Reference proteome</keyword>
<dbReference type="EMBL" id="JACEIK010000475">
    <property type="protein sequence ID" value="MCD7457767.1"/>
    <property type="molecule type" value="Genomic_DNA"/>
</dbReference>
<proteinExistence type="predicted"/>
<sequence length="121" mass="13249">MESLTLTGFLKHVAEKFPSHRAISTSGKFDITHARLQELVERAASQLVSAGVKPGDVVALTFPNTIEFVIMFLAVIRVRATAAPLNSAYMPEEFEFYLSDSESKLLLTAKEGNEAACCRLS</sequence>
<dbReference type="InterPro" id="IPR000873">
    <property type="entry name" value="AMP-dep_synth/lig_dom"/>
</dbReference>
<dbReference type="Pfam" id="PF00501">
    <property type="entry name" value="AMP-binding"/>
    <property type="match status" value="1"/>
</dbReference>
<comment type="caution">
    <text evidence="2">The sequence shown here is derived from an EMBL/GenBank/DDBJ whole genome shotgun (WGS) entry which is preliminary data.</text>
</comment>